<evidence type="ECO:0000256" key="2">
    <source>
        <dbReference type="ARBA" id="ARBA00022729"/>
    </source>
</evidence>
<dbReference type="Pfam" id="PF02927">
    <property type="entry name" value="CelD_N"/>
    <property type="match status" value="1"/>
</dbReference>
<comment type="catalytic activity">
    <reaction evidence="8">
        <text>Endohydrolysis of (1-&gt;4)-beta-D-glucosidic linkages in cellulose, lichenin and cereal beta-D-glucans.</text>
        <dbReference type="EC" id="3.2.1.4"/>
    </reaction>
</comment>
<keyword evidence="3 7" id="KW-0378">Hydrolase</keyword>
<feature type="domain" description="CBM2" evidence="9">
    <location>
        <begin position="757"/>
        <end position="866"/>
    </location>
</feature>
<dbReference type="InterPro" id="IPR013783">
    <property type="entry name" value="Ig-like_fold"/>
</dbReference>
<sequence length="866" mass="90776">MFGLSAVALLFAAALASPGTALADGAEPGPEQIANGDFAAGTASWWWTPNATAAVSDGRLCTEVPAGTSNAWDVIVGQNDVPIVAGESYELAYTASSTQPLTVQTRVQEAAEPYTTVLSSADPVGTEATQVSRTFTASVDLPAASVQLQIGGGEKATTFCLDDVSLRGGAEPPVYVPDTGSPVRVNQVGYLPHGPKGGTVVTDADEPLTWAVKAGDGTTAATGRTVPQGEDPSSLQRVHTFDFGDLTTAGDGYTVEVDGEVSEPFAIGDDLYDGLRSDALAYFYHNRSGIEIDADLVGEEYARPAGHIGVAPNKGDTDVPCQPGVCDYRLDVSGGWYDAGDHGKYVVNGGISVAQLMATYERTLTASDAESAELGDGELRVPERDNGVPDILDEARWEMDFLIKMQVPAGEPLAGMVHHKMHDAAWTGLPTKPHLDPQQRELHPPSTAATLNLAATAAQCARLYAPFDQDFADRCLKAAETAWAAAKQHPDVLADPDDGTGGGAYSDNDVSDEFYWAAAELFTTTGKDTYRQAVLSSDLHGDADAVFPAGGGISWGSTGGLGVLTLATVPNGLTADQLGEVRAVVTTAADRYAQQSRTQAYGLPYAPKDQDYVWGSNSQVLNNMIVLATAHDLTGKAAYQDAVLSGADYLLGRNPLNQSYVTGYGERNSHNQHHRFWAHQYDATLPNPAPGSLAGGPNLTAIASGDPVAAEKLSGCAPAMCYIDDIGSWSTNEITVNWNAPLAFIASYLDDAGDGGQAAPPRACEVTYSSHPWNSGSTVTVRVRNTGSEPVSPWSLTWLLPGEQRLSHTWSAEFAQSGRTVSARPLAWNKALAPGAAVDFGFNTSAAGTAPDPGAFKLNGRACSTG</sequence>
<name>A0AAU1LVB8_9ACTN</name>
<dbReference type="SUPFAM" id="SSF49384">
    <property type="entry name" value="Carbohydrate-binding domain"/>
    <property type="match status" value="1"/>
</dbReference>
<dbReference type="InterPro" id="IPR008979">
    <property type="entry name" value="Galactose-bd-like_sf"/>
</dbReference>
<dbReference type="InterPro" id="IPR008928">
    <property type="entry name" value="6-hairpin_glycosidase_sf"/>
</dbReference>
<dbReference type="Gene3D" id="2.60.120.260">
    <property type="entry name" value="Galactose-binding domain-like"/>
    <property type="match status" value="1"/>
</dbReference>
<accession>A0AAU1LVB8</accession>
<gene>
    <name evidence="10" type="ORF">OG222_19730</name>
</gene>
<dbReference type="GO" id="GO:0030245">
    <property type="term" value="P:cellulose catabolic process"/>
    <property type="evidence" value="ECO:0007669"/>
    <property type="project" value="UniProtKB-KW"/>
</dbReference>
<dbReference type="PROSITE" id="PS00698">
    <property type="entry name" value="GH9_3"/>
    <property type="match status" value="1"/>
</dbReference>
<comment type="similarity">
    <text evidence="1 7 8">Belongs to the glycosyl hydrolase 9 (cellulase E) family.</text>
</comment>
<organism evidence="10">
    <name type="scientific">Streptomyces sp. NBC_00148</name>
    <dbReference type="NCBI Taxonomy" id="2903626"/>
    <lineage>
        <taxon>Bacteria</taxon>
        <taxon>Bacillati</taxon>
        <taxon>Actinomycetota</taxon>
        <taxon>Actinomycetes</taxon>
        <taxon>Kitasatosporales</taxon>
        <taxon>Streptomycetaceae</taxon>
        <taxon>Streptomyces</taxon>
    </lineage>
</organism>
<dbReference type="CDD" id="cd02850">
    <property type="entry name" value="E_set_Cellulase_N"/>
    <property type="match status" value="1"/>
</dbReference>
<dbReference type="SMART" id="SM00637">
    <property type="entry name" value="CBD_II"/>
    <property type="match status" value="1"/>
</dbReference>
<evidence type="ECO:0000256" key="6">
    <source>
        <dbReference type="ARBA" id="ARBA00023326"/>
    </source>
</evidence>
<keyword evidence="2 8" id="KW-0732">Signal</keyword>
<keyword evidence="6 7" id="KW-0624">Polysaccharide degradation</keyword>
<evidence type="ECO:0000256" key="3">
    <source>
        <dbReference type="ARBA" id="ARBA00022801"/>
    </source>
</evidence>
<feature type="active site" evidence="7">
    <location>
        <position position="733"/>
    </location>
</feature>
<dbReference type="InterPro" id="IPR012291">
    <property type="entry name" value="CBM2_carb-bd_dom_sf"/>
</dbReference>
<dbReference type="EC" id="3.2.1.4" evidence="8"/>
<dbReference type="Pfam" id="PF02018">
    <property type="entry name" value="CBM_4_9"/>
    <property type="match status" value="1"/>
</dbReference>
<dbReference type="PANTHER" id="PTHR22298">
    <property type="entry name" value="ENDO-1,4-BETA-GLUCANASE"/>
    <property type="match status" value="1"/>
</dbReference>
<keyword evidence="8" id="KW-0136">Cellulose degradation</keyword>
<keyword evidence="4 7" id="KW-0119">Carbohydrate metabolism</keyword>
<proteinExistence type="inferred from homology"/>
<feature type="signal peptide" evidence="8">
    <location>
        <begin position="1"/>
        <end position="23"/>
    </location>
</feature>
<dbReference type="Gene3D" id="2.60.40.10">
    <property type="entry name" value="Immunoglobulins"/>
    <property type="match status" value="1"/>
</dbReference>
<dbReference type="SUPFAM" id="SSF49785">
    <property type="entry name" value="Galactose-binding domain-like"/>
    <property type="match status" value="1"/>
</dbReference>
<dbReference type="Pfam" id="PF00553">
    <property type="entry name" value="CBM_2"/>
    <property type="match status" value="1"/>
</dbReference>
<dbReference type="SUPFAM" id="SSF48208">
    <property type="entry name" value="Six-hairpin glycosidases"/>
    <property type="match status" value="1"/>
</dbReference>
<evidence type="ECO:0000256" key="8">
    <source>
        <dbReference type="RuleBase" id="RU361166"/>
    </source>
</evidence>
<feature type="active site" evidence="7">
    <location>
        <position position="724"/>
    </location>
</feature>
<dbReference type="Gene3D" id="2.60.40.290">
    <property type="match status" value="1"/>
</dbReference>
<dbReference type="AlphaFoldDB" id="A0AAU1LVB8"/>
<dbReference type="GO" id="GO:0030247">
    <property type="term" value="F:polysaccharide binding"/>
    <property type="evidence" value="ECO:0007669"/>
    <property type="project" value="UniProtKB-UniRule"/>
</dbReference>
<evidence type="ECO:0000256" key="1">
    <source>
        <dbReference type="ARBA" id="ARBA00007072"/>
    </source>
</evidence>
<dbReference type="InterPro" id="IPR033126">
    <property type="entry name" value="Glyco_hydro_9_Asp/Glu_AS"/>
</dbReference>
<feature type="chain" id="PRO_5043108826" description="Endoglucanase" evidence="8">
    <location>
        <begin position="24"/>
        <end position="866"/>
    </location>
</feature>
<dbReference type="Gene3D" id="1.50.10.10">
    <property type="match status" value="1"/>
</dbReference>
<dbReference type="InterPro" id="IPR001701">
    <property type="entry name" value="Glyco_hydro_9"/>
</dbReference>
<dbReference type="PROSITE" id="PS51173">
    <property type="entry name" value="CBM2"/>
    <property type="match status" value="1"/>
</dbReference>
<dbReference type="EMBL" id="CP108169">
    <property type="protein sequence ID" value="WTQ75175.1"/>
    <property type="molecule type" value="Genomic_DNA"/>
</dbReference>
<dbReference type="InterPro" id="IPR012341">
    <property type="entry name" value="6hp_glycosidase-like_sf"/>
</dbReference>
<dbReference type="InterPro" id="IPR004197">
    <property type="entry name" value="Cellulase_Ig-like"/>
</dbReference>
<dbReference type="InterPro" id="IPR001919">
    <property type="entry name" value="CBD2"/>
</dbReference>
<protein>
    <recommendedName>
        <fullName evidence="8">Endoglucanase</fullName>
        <ecNumber evidence="8">3.2.1.4</ecNumber>
    </recommendedName>
</protein>
<keyword evidence="5 7" id="KW-0326">Glycosidase</keyword>
<reference evidence="10" key="1">
    <citation type="submission" date="2022-10" db="EMBL/GenBank/DDBJ databases">
        <title>The complete genomes of actinobacterial strains from the NBC collection.</title>
        <authorList>
            <person name="Joergensen T.S."/>
            <person name="Alvarez Arevalo M."/>
            <person name="Sterndorff E.B."/>
            <person name="Faurdal D."/>
            <person name="Vuksanovic O."/>
            <person name="Mourched A.-S."/>
            <person name="Charusanti P."/>
            <person name="Shaw S."/>
            <person name="Blin K."/>
            <person name="Weber T."/>
        </authorList>
    </citation>
    <scope>NUCLEOTIDE SEQUENCE</scope>
    <source>
        <strain evidence="10">NBC_00148</strain>
    </source>
</reference>
<evidence type="ECO:0000256" key="5">
    <source>
        <dbReference type="ARBA" id="ARBA00023295"/>
    </source>
</evidence>
<evidence type="ECO:0000259" key="9">
    <source>
        <dbReference type="PROSITE" id="PS51173"/>
    </source>
</evidence>
<dbReference type="GO" id="GO:0008810">
    <property type="term" value="F:cellulase activity"/>
    <property type="evidence" value="ECO:0007669"/>
    <property type="project" value="UniProtKB-EC"/>
</dbReference>
<evidence type="ECO:0000256" key="7">
    <source>
        <dbReference type="PROSITE-ProRule" id="PRU10060"/>
    </source>
</evidence>
<dbReference type="InterPro" id="IPR008965">
    <property type="entry name" value="CBM2/CBM3_carb-bd_dom_sf"/>
</dbReference>
<dbReference type="InterPro" id="IPR014756">
    <property type="entry name" value="Ig_E-set"/>
</dbReference>
<dbReference type="Pfam" id="PF00759">
    <property type="entry name" value="Glyco_hydro_9"/>
    <property type="match status" value="1"/>
</dbReference>
<evidence type="ECO:0000256" key="4">
    <source>
        <dbReference type="ARBA" id="ARBA00023277"/>
    </source>
</evidence>
<dbReference type="InterPro" id="IPR003305">
    <property type="entry name" value="CenC_carb-bd"/>
</dbReference>
<evidence type="ECO:0000313" key="10">
    <source>
        <dbReference type="EMBL" id="WTQ75175.1"/>
    </source>
</evidence>
<dbReference type="SUPFAM" id="SSF81296">
    <property type="entry name" value="E set domains"/>
    <property type="match status" value="1"/>
</dbReference>